<name>A0A2K8UFV4_9GAMM</name>
<dbReference type="InterPro" id="IPR002477">
    <property type="entry name" value="Peptidoglycan-bd-like"/>
</dbReference>
<gene>
    <name evidence="3" type="ORF">THSYN_28420</name>
</gene>
<dbReference type="InterPro" id="IPR036366">
    <property type="entry name" value="PGBDSf"/>
</dbReference>
<evidence type="ECO:0000256" key="1">
    <source>
        <dbReference type="SAM" id="MobiDB-lite"/>
    </source>
</evidence>
<sequence>MSKSFLVHYIDGKCRDTIFEDVSAGGGGLSISASVGVSGVNRPEDVTTIQKAVNQVPTTSGGPLTPLVLDGICGSKTKKAIQDFQLKHFGWKGADGRVDPGQQTILKLQEFQSGGGVLEAPGQGGQGRLSANPGGSDLDSNPYVLMLMHDRVAEAYNWVLSAKRTLNAAQDLLAGNLTITSDWSQPQLDLVKKYFHLKDEPRAHARDIIRRIYRIFSTMEMAIGHRSAIGGMSFGGGGCLWPDPTVNNVAGGKLFAYTFYGGWSRRNERTGLPRMSKEDNYQGPNLREDTIFIATNNFGGRSQEMYATTLVHELAHFVGPDLYSLTINHISHPRRRAGPPSPARSRPRAGVRSRGFAGRGNRRTCG</sequence>
<dbReference type="EMBL" id="CP020370">
    <property type="protein sequence ID" value="AUB84473.1"/>
    <property type="molecule type" value="Genomic_DNA"/>
</dbReference>
<evidence type="ECO:0000313" key="4">
    <source>
        <dbReference type="Proteomes" id="UP000232638"/>
    </source>
</evidence>
<feature type="region of interest" description="Disordered" evidence="1">
    <location>
        <begin position="332"/>
        <end position="366"/>
    </location>
</feature>
<protein>
    <recommendedName>
        <fullName evidence="2">Peptidoglycan binding-like domain-containing protein</fullName>
    </recommendedName>
</protein>
<dbReference type="OrthoDB" id="1523598at2"/>
<accession>A0A2K8UFV4</accession>
<dbReference type="Gene3D" id="1.10.101.10">
    <property type="entry name" value="PGBD-like superfamily/PGBD"/>
    <property type="match status" value="1"/>
</dbReference>
<dbReference type="Proteomes" id="UP000232638">
    <property type="component" value="Chromosome"/>
</dbReference>
<dbReference type="AlphaFoldDB" id="A0A2K8UFV4"/>
<proteinExistence type="predicted"/>
<organism evidence="3 4">
    <name type="scientific">Candidatus Thiodictyon syntrophicum</name>
    <dbReference type="NCBI Taxonomy" id="1166950"/>
    <lineage>
        <taxon>Bacteria</taxon>
        <taxon>Pseudomonadati</taxon>
        <taxon>Pseudomonadota</taxon>
        <taxon>Gammaproteobacteria</taxon>
        <taxon>Chromatiales</taxon>
        <taxon>Chromatiaceae</taxon>
        <taxon>Thiodictyon</taxon>
    </lineage>
</organism>
<dbReference type="KEGG" id="tsy:THSYN_28420"/>
<evidence type="ECO:0000259" key="2">
    <source>
        <dbReference type="Pfam" id="PF01471"/>
    </source>
</evidence>
<dbReference type="Pfam" id="PF01471">
    <property type="entry name" value="PG_binding_1"/>
    <property type="match status" value="1"/>
</dbReference>
<evidence type="ECO:0000313" key="3">
    <source>
        <dbReference type="EMBL" id="AUB84473.1"/>
    </source>
</evidence>
<keyword evidence="4" id="KW-1185">Reference proteome</keyword>
<reference evidence="3 4" key="1">
    <citation type="submission" date="2017-03" db="EMBL/GenBank/DDBJ databases">
        <title>Complete genome sequence of Candidatus 'Thiodictyon syntrophicum' sp. nov. strain Cad16T, a photolithoautotroph purple sulfur bacterium isolated from an alpine meromictic lake.</title>
        <authorList>
            <person name="Luedin S.M."/>
            <person name="Pothier J.F."/>
            <person name="Danza F."/>
            <person name="Storelli N."/>
            <person name="Wittwer M."/>
            <person name="Tonolla M."/>
        </authorList>
    </citation>
    <scope>NUCLEOTIDE SEQUENCE [LARGE SCALE GENOMIC DNA]</scope>
    <source>
        <strain evidence="3 4">Cad16T</strain>
    </source>
</reference>
<feature type="domain" description="Peptidoglycan binding-like" evidence="2">
    <location>
        <begin position="44"/>
        <end position="102"/>
    </location>
</feature>